<dbReference type="GO" id="GO:0036503">
    <property type="term" value="P:ERAD pathway"/>
    <property type="evidence" value="ECO:0007669"/>
    <property type="project" value="TreeGrafter"/>
</dbReference>
<dbReference type="Pfam" id="PF02985">
    <property type="entry name" value="HEAT"/>
    <property type="match status" value="1"/>
</dbReference>
<dbReference type="InterPro" id="IPR011989">
    <property type="entry name" value="ARM-like"/>
</dbReference>
<dbReference type="GO" id="GO:0000502">
    <property type="term" value="C:proteasome complex"/>
    <property type="evidence" value="ECO:0007669"/>
    <property type="project" value="UniProtKB-KW"/>
</dbReference>
<keyword evidence="3" id="KW-0677">Repeat</keyword>
<dbReference type="SUPFAM" id="SSF48371">
    <property type="entry name" value="ARM repeat"/>
    <property type="match status" value="2"/>
</dbReference>
<dbReference type="Gene3D" id="1.25.10.10">
    <property type="entry name" value="Leucine-rich Repeat Variant"/>
    <property type="match status" value="3"/>
</dbReference>
<dbReference type="Pfam" id="PF13001">
    <property type="entry name" value="ECM29_N"/>
    <property type="match status" value="1"/>
</dbReference>
<dbReference type="InterPro" id="IPR024372">
    <property type="entry name" value="Ecm29_N"/>
</dbReference>
<evidence type="ECO:0000313" key="8">
    <source>
        <dbReference type="Proteomes" id="UP000182259"/>
    </source>
</evidence>
<dbReference type="Pfam" id="PF24492">
    <property type="entry name" value="HEAT_ECM29"/>
    <property type="match status" value="1"/>
</dbReference>
<comment type="subcellular location">
    <subcellularLocation>
        <location evidence="1">Cytoplasm</location>
    </subcellularLocation>
</comment>
<evidence type="ECO:0000256" key="1">
    <source>
        <dbReference type="ARBA" id="ARBA00004496"/>
    </source>
</evidence>
<dbReference type="Proteomes" id="UP000182259">
    <property type="component" value="Chromosome I"/>
</dbReference>
<proteinExistence type="predicted"/>
<dbReference type="GO" id="GO:0060090">
    <property type="term" value="F:molecular adaptor activity"/>
    <property type="evidence" value="ECO:0007669"/>
    <property type="project" value="InterPro"/>
</dbReference>
<dbReference type="InterPro" id="IPR016024">
    <property type="entry name" value="ARM-type_fold"/>
</dbReference>
<dbReference type="InterPro" id="IPR055443">
    <property type="entry name" value="HEAT_ECM29"/>
</dbReference>
<keyword evidence="4" id="KW-0647">Proteasome</keyword>
<evidence type="ECO:0000313" key="7">
    <source>
        <dbReference type="EMBL" id="SGZ48243.1"/>
    </source>
</evidence>
<dbReference type="EMBL" id="LT635764">
    <property type="protein sequence ID" value="SGZ48243.1"/>
    <property type="molecule type" value="Genomic_DNA"/>
</dbReference>
<dbReference type="GO" id="GO:0043248">
    <property type="term" value="P:proteasome assembly"/>
    <property type="evidence" value="ECO:0007669"/>
    <property type="project" value="InterPro"/>
</dbReference>
<gene>
    <name evidence="7" type="ORF">SAMEA4029009_CIC11G00000000267</name>
</gene>
<evidence type="ECO:0000256" key="4">
    <source>
        <dbReference type="ARBA" id="ARBA00022942"/>
    </source>
</evidence>
<reference evidence="7 8" key="1">
    <citation type="submission" date="2016-10" db="EMBL/GenBank/DDBJ databases">
        <authorList>
            <person name="de Groot N.N."/>
        </authorList>
    </citation>
    <scope>NUCLEOTIDE SEQUENCE [LARGE SCALE GENOMIC DNA]</scope>
    <source>
        <strain evidence="7 8">PYCC 4715</strain>
    </source>
</reference>
<sequence>MASKELDLVNKVDLRIALAESDSQLENALHLYLAPLLLKLASPDAQVRLAVFKSVQNIFPRITAARTLQLPVLALLSQVKDPKIPHGQNASQVRLYTLLFLSKGVERMSADAQAALIPELVAGISSYPTNVAARIFSILVKVLKDWKAPAADIDADKAARDAYGFDKNPQDELFLSERILKFFMLQPNSGAVPIQTGGMSVDDSAFFTREAGISYKTQHEINDTKLRLLEFMRLGFSDEALVVPMLIATTDSSSIIADRADMWYKKLTVNTEDERLISTLVTLFIGVEGNFPPVKSTLQEKILLVLCRSQSAISHSEVEAISSLGLLSDYARLRQTAVAFIRKVTLAETSINLNGNFEVSIAAKLKDSIMADGWPEIDTSQVSNYRTAIGLRQLQYEALGDVLRNTPDLWMNDISYLLFLFDSLKSESSDLRPVLQDVLSRLTVHLPKLSSECKKQLKGMLREFLISSNHGPSISSCRYLAMKYVNCTFPFNDAEARLLCIMGTWKVNNSETVEEANKGLHPYYFNLLQSSNSLDYESSLEFLGKKSEIRFPTFADITVTIRDELKNADSNSPIFQCFGEAVRFTLRVLVMQAVEGKTTVIVSDDDWSSRIDKALEVDEFVRLLVVSEIGVLSQVDSSMDASDDTSNSSNVFHLFLEMTFEALYDQYFGKTVIATDVTYGSVFAMLVSMSPSSVVEKLIPALPKLVALVNEKPLAKKALEELCESISIIGTHSSVKLSDVNDMLRVLTLEGVASHTVEARLMAAAFLVSRMVLRSRVDDLEKELVKQHFVSVLQSLSNVRLYDTALETISQLAVFGAFGPKLNLIEDVPSYVADVRAIIEPRAKACHELSVLTLSKLALSLPQTYESSDSDELNSIEKLVYDTHVSKQMEYIFASGEALLTLAGGWQSKKIQQMIDIEGETVEYVPTETGRLEIILEKVLQACSQTKPSLRTAACIWLLSIVQYLGHLPVIKEHAAEIHVAFMRFLADRAELVQESASRGLSIVYELGDADLRETLVKGLFKSFTDSKASASLGAGTVDLETQLFEEDVMKTHDGSVSTYKDVLNLAADVGDPSLVYKFMSLAKSNALWSTRRGMAFGLGSILSKSSLDDMLAKNEKLNARLIPRLYRYRFDPNTQVSKSMNDIWTALVKDSLKTVRDNFNIILDEILKGMGSKEWRVRQASAAALNELLQTQALEQYEARLEEIWNMSFRAMDDIKVSVRKEGNQLAKSLARIVIRTADVKTGNVTESKATEVLNNLIPFFLGNKGLLSDAEDIRNFALETILKLCKTGGKAIRPHVPNLLGIFVELMSTLEPEIVNYLVLNADKYNLKSSDVDARRLQSLGHSPMMDAIEQILGLLDELLMAETVQQLRKCVKKSVGLPSKVCGSRVIVSLITKHYVISKPYGNTLLEICVGQLSDRNPTISSSYAAAAGYCCKIAHLDSVLAYSDKIKSLYFESGDESSRLLAGVASEAVSRYCGSDRFEAVASAFLPLAFIGRHDIDEATKEVFEKMWIESSSGNSAIKHYFEEICQLCERNGKSNNYETRKIIAGSIADMCTAIDVDSEKDAIKLINIILDSCQGKSWSGKEVVFKALVTFALKKVDFLKSHGDILIRVERTITTEVKRRNKHYQMKVILDVGNFIKVFSNNDELIDVYIDIMTDVETDDYFEDVDIDMGHTDSKVHKSQIAVAVEELYLSYIGNSFDAIDTSNINLDLLKFAFASMKKFKDSGHELSWRTCYSFNEFIKRILDPLAVLDVDIDAKQLKIISEGFKTVVDFGEPYRLQKNAIILARNSKLILDIFSANSQTHLVSFVTEKIESLKSIETSSVVLNEFQQVTL</sequence>
<dbReference type="InterPro" id="IPR000357">
    <property type="entry name" value="HEAT"/>
</dbReference>
<evidence type="ECO:0000256" key="3">
    <source>
        <dbReference type="ARBA" id="ARBA00022737"/>
    </source>
</evidence>
<protein>
    <submittedName>
        <fullName evidence="7">CIC11C00000000267</fullName>
    </submittedName>
</protein>
<keyword evidence="2" id="KW-0963">Cytoplasm</keyword>
<accession>A0A1L0D7P2</accession>
<name>A0A1L0D7P2_9ASCO</name>
<feature type="domain" description="Proteasome adapter and scaffold protein ECM29 HEAT-repeat" evidence="6">
    <location>
        <begin position="1294"/>
        <end position="1455"/>
    </location>
</feature>
<dbReference type="Pfam" id="PF23731">
    <property type="entry name" value="ARM_ECM29_C"/>
    <property type="match status" value="1"/>
</dbReference>
<dbReference type="GO" id="GO:0005737">
    <property type="term" value="C:cytoplasm"/>
    <property type="evidence" value="ECO:0007669"/>
    <property type="project" value="UniProtKB-SubCell"/>
</dbReference>
<dbReference type="PANTHER" id="PTHR23346:SF19">
    <property type="entry name" value="PROTEASOME ADAPTER AND SCAFFOLD PROTEIN ECM29"/>
    <property type="match status" value="1"/>
</dbReference>
<evidence type="ECO:0000256" key="2">
    <source>
        <dbReference type="ARBA" id="ARBA00022490"/>
    </source>
</evidence>
<dbReference type="GO" id="GO:0005634">
    <property type="term" value="C:nucleus"/>
    <property type="evidence" value="ECO:0007669"/>
    <property type="project" value="TreeGrafter"/>
</dbReference>
<feature type="domain" description="Proteasome component Ecm29 N-terminal" evidence="5">
    <location>
        <begin position="9"/>
        <end position="503"/>
    </location>
</feature>
<organism evidence="7 8">
    <name type="scientific">Sungouiella intermedia</name>
    <dbReference type="NCBI Taxonomy" id="45354"/>
    <lineage>
        <taxon>Eukaryota</taxon>
        <taxon>Fungi</taxon>
        <taxon>Dikarya</taxon>
        <taxon>Ascomycota</taxon>
        <taxon>Saccharomycotina</taxon>
        <taxon>Pichiomycetes</taxon>
        <taxon>Metschnikowiaceae</taxon>
        <taxon>Sungouiella</taxon>
    </lineage>
</organism>
<dbReference type="PANTHER" id="PTHR23346">
    <property type="entry name" value="TRANSLATIONAL ACTIVATOR GCN1-RELATED"/>
    <property type="match status" value="1"/>
</dbReference>
<evidence type="ECO:0000259" key="5">
    <source>
        <dbReference type="Pfam" id="PF13001"/>
    </source>
</evidence>
<evidence type="ECO:0000259" key="6">
    <source>
        <dbReference type="Pfam" id="PF24492"/>
    </source>
</evidence>